<evidence type="ECO:0000313" key="9">
    <source>
        <dbReference type="Proteomes" id="UP001159428"/>
    </source>
</evidence>
<dbReference type="InterPro" id="IPR036291">
    <property type="entry name" value="NAD(P)-bd_dom_sf"/>
</dbReference>
<dbReference type="GO" id="GO:0006006">
    <property type="term" value="P:glucose metabolic process"/>
    <property type="evidence" value="ECO:0007669"/>
    <property type="project" value="UniProtKB-KW"/>
</dbReference>
<keyword evidence="2" id="KW-0313">Glucose metabolism</keyword>
<evidence type="ECO:0000259" key="5">
    <source>
        <dbReference type="Pfam" id="PF00479"/>
    </source>
</evidence>
<dbReference type="Pfam" id="PF02781">
    <property type="entry name" value="G6PD_C"/>
    <property type="match status" value="1"/>
</dbReference>
<dbReference type="InterPro" id="IPR001282">
    <property type="entry name" value="G6P_DH"/>
</dbReference>
<keyword evidence="9" id="KW-1185">Reference proteome</keyword>
<organism evidence="8 9">
    <name type="scientific">Pocillopora meandrina</name>
    <dbReference type="NCBI Taxonomy" id="46732"/>
    <lineage>
        <taxon>Eukaryota</taxon>
        <taxon>Metazoa</taxon>
        <taxon>Cnidaria</taxon>
        <taxon>Anthozoa</taxon>
        <taxon>Hexacorallia</taxon>
        <taxon>Scleractinia</taxon>
        <taxon>Astrocoeniina</taxon>
        <taxon>Pocilloporidae</taxon>
        <taxon>Pocillopora</taxon>
    </lineage>
</organism>
<evidence type="ECO:0000256" key="3">
    <source>
        <dbReference type="ARBA" id="ARBA00022857"/>
    </source>
</evidence>
<dbReference type="SUPFAM" id="SSF51735">
    <property type="entry name" value="NAD(P)-binding Rossmann-fold domains"/>
    <property type="match status" value="1"/>
</dbReference>
<dbReference type="InterPro" id="IPR022675">
    <property type="entry name" value="G6P_DH_C"/>
</dbReference>
<feature type="domain" description="Glucose-6-phosphate dehydrogenase NAD-binding" evidence="5">
    <location>
        <begin position="43"/>
        <end position="229"/>
    </location>
</feature>
<evidence type="ECO:0000256" key="1">
    <source>
        <dbReference type="ARBA" id="ARBA00004959"/>
    </source>
</evidence>
<dbReference type="Pfam" id="PF00479">
    <property type="entry name" value="G6PD_N"/>
    <property type="match status" value="1"/>
</dbReference>
<dbReference type="SUPFAM" id="SSF55347">
    <property type="entry name" value="Glyceraldehyde-3-phosphate dehydrogenase-like, C-terminal domain"/>
    <property type="match status" value="1"/>
</dbReference>
<gene>
    <name evidence="8" type="ORF">PMEA_00007623</name>
</gene>
<dbReference type="InterPro" id="IPR037171">
    <property type="entry name" value="NagB/RpiA_transferase-like"/>
</dbReference>
<evidence type="ECO:0008006" key="10">
    <source>
        <dbReference type="Google" id="ProtNLM"/>
    </source>
</evidence>
<accession>A0AAU9WL93</accession>
<dbReference type="InterPro" id="IPR022674">
    <property type="entry name" value="G6P_DH_NAD-bd"/>
</dbReference>
<dbReference type="GO" id="GO:0050661">
    <property type="term" value="F:NADP binding"/>
    <property type="evidence" value="ECO:0007669"/>
    <property type="project" value="InterPro"/>
</dbReference>
<dbReference type="Pfam" id="PF01182">
    <property type="entry name" value="Glucosamine_iso"/>
    <property type="match status" value="1"/>
</dbReference>
<keyword evidence="3" id="KW-0521">NADP</keyword>
<dbReference type="SUPFAM" id="SSF100950">
    <property type="entry name" value="NagB/RpiA/CoA transferase-like"/>
    <property type="match status" value="1"/>
</dbReference>
<dbReference type="InterPro" id="IPR005900">
    <property type="entry name" value="6-phosphogluconolactonase_DevB"/>
</dbReference>
<dbReference type="GO" id="GO:0017057">
    <property type="term" value="F:6-phosphogluconolactonase activity"/>
    <property type="evidence" value="ECO:0007669"/>
    <property type="project" value="InterPro"/>
</dbReference>
<dbReference type="CDD" id="cd01400">
    <property type="entry name" value="6PGL"/>
    <property type="match status" value="1"/>
</dbReference>
<dbReference type="InterPro" id="IPR006148">
    <property type="entry name" value="Glc/Gal-6P_isomerase"/>
</dbReference>
<protein>
    <recommendedName>
        <fullName evidence="10">Glucose-6-phosphate 1-dehydrogenase</fullName>
    </recommendedName>
</protein>
<feature type="domain" description="Glucose-6-phosphate dehydrogenase C-terminal" evidence="7">
    <location>
        <begin position="234"/>
        <end position="517"/>
    </location>
</feature>
<sequence>MHNIEMKYDLSRSLRYTKCRTEQISANDSQQSQHLPRNVTNIVLIGATGDLAKRYLWQGFFSLFIKESNERSTVRVYPTARESVESGQKKIDDILKASLKCSESKTLNWCLEKKKVFVDQSVKEYHRLKNDQDFISLCQIMGDDIAAGERERGLIFYLSVPPFAYPQIAKRIDSFCRRAEDKHGWIRIVLEKPFGSDLASAQELARSLSNYFDEKEIYRIDHYLGKTGVAQILEFRYSNRNLYKDLWNSDHIERVEIVLKEKNDCEGRTSFYDHYGVIRDVMQNHMTELLTLVAMELPDSLNDRISIMQNKVRLLKEIKAMDRWSGVIGQYKDYNMHYGQENKKDDNSNTPTFAAVSMFINNARWDGVPFILVSGKQLDERTAYVRIVFKDNVHKVQSGASYDNNCDIRQLVFNIQGEKLTKPGILLSGFLPKPKSFNPLSSVAITKDQLFGCSANSFNAFIFNKSADAYTTLISAVYHEQKNLFVGMEDLISSWKVWSYFLDTLKRELPRQYDQKSLDVLNFVTSGERLEFSSNNDDGSCDANRICKSNEPPANYYKQEKFRNSDLVTGTKSQVIRTLANKIIGHALREVSAKGVFHLALSGGTSPVMLYETLAFIAKEFPWHHSHVWLVDERCVPLNNQESNFYLIYKKLLQHVPISPFNFHPMHVMLKGGLCAQSDEGAENYEAELSRSLSNNQLDFVVLGLGSDGHTASLFPHESALNEKEKFVTLSESGQDSAVKKRMTTTFGLLNKAKSVAVLALGDQKKDIVKTISSVNVDVWNYPVTGLNPENGELTWFIDNVALDSH</sequence>
<dbReference type="PANTHER" id="PTHR23429:SF7">
    <property type="entry name" value="GDH_6PGL ENDOPLASMIC BIFUNCTIONAL PROTEIN"/>
    <property type="match status" value="1"/>
</dbReference>
<comment type="pathway">
    <text evidence="1">Carbohydrate degradation; pentose phosphate pathway.</text>
</comment>
<dbReference type="Proteomes" id="UP001159428">
    <property type="component" value="Unassembled WGS sequence"/>
</dbReference>
<evidence type="ECO:0000313" key="8">
    <source>
        <dbReference type="EMBL" id="CAH3117729.1"/>
    </source>
</evidence>
<evidence type="ECO:0000256" key="2">
    <source>
        <dbReference type="ARBA" id="ARBA00022526"/>
    </source>
</evidence>
<dbReference type="AlphaFoldDB" id="A0AAU9WL93"/>
<evidence type="ECO:0000259" key="7">
    <source>
        <dbReference type="Pfam" id="PF02781"/>
    </source>
</evidence>
<comment type="caution">
    <text evidence="8">The sequence shown here is derived from an EMBL/GenBank/DDBJ whole genome shotgun (WGS) entry which is preliminary data.</text>
</comment>
<keyword evidence="4" id="KW-0119">Carbohydrate metabolism</keyword>
<dbReference type="Gene3D" id="3.40.50.720">
    <property type="entry name" value="NAD(P)-binding Rossmann-like Domain"/>
    <property type="match status" value="1"/>
</dbReference>
<name>A0AAU9WL93_9CNID</name>
<proteinExistence type="predicted"/>
<feature type="domain" description="Glucosamine/galactosamine-6-phosphate isomerase" evidence="6">
    <location>
        <begin position="571"/>
        <end position="796"/>
    </location>
</feature>
<evidence type="ECO:0000259" key="6">
    <source>
        <dbReference type="Pfam" id="PF01182"/>
    </source>
</evidence>
<dbReference type="NCBIfam" id="TIGR01198">
    <property type="entry name" value="pgl"/>
    <property type="match status" value="1"/>
</dbReference>
<dbReference type="GO" id="GO:0009051">
    <property type="term" value="P:pentose-phosphate shunt, oxidative branch"/>
    <property type="evidence" value="ECO:0007669"/>
    <property type="project" value="TreeGrafter"/>
</dbReference>
<dbReference type="Gene3D" id="3.40.50.1360">
    <property type="match status" value="1"/>
</dbReference>
<dbReference type="PANTHER" id="PTHR23429">
    <property type="entry name" value="GLUCOSE-6-PHOSPHATE 1-DEHYDROGENASE G6PD"/>
    <property type="match status" value="1"/>
</dbReference>
<dbReference type="PRINTS" id="PR00079">
    <property type="entry name" value="G6PDHDRGNASE"/>
</dbReference>
<dbReference type="EMBL" id="CALNXJ010000016">
    <property type="protein sequence ID" value="CAH3117729.1"/>
    <property type="molecule type" value="Genomic_DNA"/>
</dbReference>
<dbReference type="Gene3D" id="3.30.360.10">
    <property type="entry name" value="Dihydrodipicolinate Reductase, domain 2"/>
    <property type="match status" value="1"/>
</dbReference>
<evidence type="ECO:0000256" key="4">
    <source>
        <dbReference type="ARBA" id="ARBA00023277"/>
    </source>
</evidence>
<dbReference type="GO" id="GO:0005783">
    <property type="term" value="C:endoplasmic reticulum"/>
    <property type="evidence" value="ECO:0007669"/>
    <property type="project" value="TreeGrafter"/>
</dbReference>
<dbReference type="GO" id="GO:0004345">
    <property type="term" value="F:glucose-6-phosphate dehydrogenase activity"/>
    <property type="evidence" value="ECO:0007669"/>
    <property type="project" value="InterPro"/>
</dbReference>
<reference evidence="8 9" key="1">
    <citation type="submission" date="2022-05" db="EMBL/GenBank/DDBJ databases">
        <authorList>
            <consortium name="Genoscope - CEA"/>
            <person name="William W."/>
        </authorList>
    </citation>
    <scope>NUCLEOTIDE SEQUENCE [LARGE SCALE GENOMIC DNA]</scope>
</reference>